<evidence type="ECO:0000259" key="2">
    <source>
        <dbReference type="PROSITE" id="PS50994"/>
    </source>
</evidence>
<comment type="similarity">
    <text evidence="1">Belongs to the transposase IS21/IS408/IS1162 family.</text>
</comment>
<dbReference type="SUPFAM" id="SSF88659">
    <property type="entry name" value="Sigma3 and sigma4 domains of RNA polymerase sigma factors"/>
    <property type="match status" value="1"/>
</dbReference>
<dbReference type="RefSeq" id="WP_011876687.1">
    <property type="nucleotide sequence ID" value="NC_009253.1"/>
</dbReference>
<keyword evidence="4" id="KW-1185">Reference proteome</keyword>
<reference evidence="3 4" key="1">
    <citation type="submission" date="2007-03" db="EMBL/GenBank/DDBJ databases">
        <title>Complete sequence of Desulfotomaculum reducens MI-1.</title>
        <authorList>
            <consortium name="US DOE Joint Genome Institute"/>
            <person name="Copeland A."/>
            <person name="Lucas S."/>
            <person name="Lapidus A."/>
            <person name="Barry K."/>
            <person name="Detter J.C."/>
            <person name="Glavina del Rio T."/>
            <person name="Hammon N."/>
            <person name="Israni S."/>
            <person name="Dalin E."/>
            <person name="Tice H."/>
            <person name="Pitluck S."/>
            <person name="Sims D."/>
            <person name="Brettin T."/>
            <person name="Bruce D."/>
            <person name="Han C."/>
            <person name="Tapia R."/>
            <person name="Schmutz J."/>
            <person name="Larimer F."/>
            <person name="Land M."/>
            <person name="Hauser L."/>
            <person name="Kyrpides N."/>
            <person name="Kim E."/>
            <person name="Tebo B.M."/>
            <person name="Richardson P."/>
        </authorList>
    </citation>
    <scope>NUCLEOTIDE SEQUENCE [LARGE SCALE GENOMIC DNA]</scope>
    <source>
        <strain evidence="3 4">MI-1</strain>
    </source>
</reference>
<dbReference type="eggNOG" id="COG4584">
    <property type="taxonomic scope" value="Bacteria"/>
</dbReference>
<dbReference type="GO" id="GO:0003676">
    <property type="term" value="F:nucleic acid binding"/>
    <property type="evidence" value="ECO:0007669"/>
    <property type="project" value="InterPro"/>
</dbReference>
<dbReference type="PANTHER" id="PTHR35004">
    <property type="entry name" value="TRANSPOSASE RV3428C-RELATED"/>
    <property type="match status" value="1"/>
</dbReference>
<accession>A4J196</accession>
<dbReference type="Gene3D" id="3.30.420.10">
    <property type="entry name" value="Ribonuclease H-like superfamily/Ribonuclease H"/>
    <property type="match status" value="1"/>
</dbReference>
<dbReference type="OrthoDB" id="3193769at2"/>
<dbReference type="Gene3D" id="1.10.10.60">
    <property type="entry name" value="Homeodomain-like"/>
    <property type="match status" value="1"/>
</dbReference>
<dbReference type="InterPro" id="IPR054353">
    <property type="entry name" value="IstA-like_C"/>
</dbReference>
<dbReference type="EMBL" id="CP000612">
    <property type="protein sequence ID" value="ABO48849.1"/>
    <property type="molecule type" value="Genomic_DNA"/>
</dbReference>
<sequence length="529" mass="61453">MIKLIQKQNILIMYYREGKSQREIARLLGVDRKTVRRYINKYEEKRKELEQSSGLVDPRELIQEIVENPKYSVGNRPKRKVTEDIQSLIKKHLDENEQKRRNGQHKQVKKIIDIYESLVEDNIDISYSSVKRIVRSLEQKAKEAFIKESYIPGDVCEFDWGEVKLTIGGKLQILQMAAFTSAYGNYRYAYLFTKQKTECFQEAHARFFQEVGGVYQTLVYDNMKVAVKRFVGTEKEPTEGLLQLSIYYGFRYRFCNVRRGNEKGHVERSVDVIRRKAFAFRDTFESLDEANRYLLKICNKLNAKPQDTRDGQSALACLEQERANLLTLPPMFDSARVVNARVDKYATIVVDQNHYSVPDHLVGELVMVKIYSSRICCFYKDAKIAEHARLTGCHEWRLELSHYLETLKKKPGALAGSMALQQADQKIKQIFETYYTKKEKEFIELMQYIKDGTSLSDVEKSITELCKIHPSHVTTDKIKALCAKRRENISEIAIISQVAQDITDQAIQHLKMYDKLFNTQNLAPKEAIA</sequence>
<dbReference type="Proteomes" id="UP000001556">
    <property type="component" value="Chromosome"/>
</dbReference>
<dbReference type="HOGENOM" id="CLU_020626_2_0_9"/>
<dbReference type="InterPro" id="IPR013324">
    <property type="entry name" value="RNA_pol_sigma_r3/r4-like"/>
</dbReference>
<dbReference type="InterPro" id="IPR055247">
    <property type="entry name" value="InsJ-like_HTH"/>
</dbReference>
<dbReference type="InterPro" id="IPR001584">
    <property type="entry name" value="Integrase_cat-core"/>
</dbReference>
<dbReference type="NCBIfam" id="NF033546">
    <property type="entry name" value="transpos_IS21"/>
    <property type="match status" value="1"/>
</dbReference>
<evidence type="ECO:0000313" key="4">
    <source>
        <dbReference type="Proteomes" id="UP000001556"/>
    </source>
</evidence>
<dbReference type="Pfam" id="PF22483">
    <property type="entry name" value="Mu-transpos_C_2"/>
    <property type="match status" value="1"/>
</dbReference>
<dbReference type="STRING" id="349161.Dred_0300"/>
<dbReference type="AlphaFoldDB" id="A4J196"/>
<gene>
    <name evidence="3" type="ordered locus">Dred_0300</name>
</gene>
<dbReference type="PROSITE" id="PS50994">
    <property type="entry name" value="INTEGRASE"/>
    <property type="match status" value="1"/>
</dbReference>
<name>A4J196_DESRM</name>
<feature type="domain" description="Integrase catalytic" evidence="2">
    <location>
        <begin position="148"/>
        <end position="322"/>
    </location>
</feature>
<dbReference type="PANTHER" id="PTHR35004:SF7">
    <property type="entry name" value="INTEGRASE PROTEIN"/>
    <property type="match status" value="1"/>
</dbReference>
<evidence type="ECO:0000313" key="3">
    <source>
        <dbReference type="EMBL" id="ABO48849.1"/>
    </source>
</evidence>
<organism evidence="3 4">
    <name type="scientific">Desulforamulus reducens (strain ATCC BAA-1160 / DSM 100696 / MI-1)</name>
    <name type="common">Desulfotomaculum reducens</name>
    <dbReference type="NCBI Taxonomy" id="349161"/>
    <lineage>
        <taxon>Bacteria</taxon>
        <taxon>Bacillati</taxon>
        <taxon>Bacillota</taxon>
        <taxon>Clostridia</taxon>
        <taxon>Eubacteriales</taxon>
        <taxon>Peptococcaceae</taxon>
        <taxon>Desulforamulus</taxon>
    </lineage>
</organism>
<dbReference type="SUPFAM" id="SSF53098">
    <property type="entry name" value="Ribonuclease H-like"/>
    <property type="match status" value="1"/>
</dbReference>
<dbReference type="KEGG" id="drm:Dred_0300"/>
<dbReference type="InterPro" id="IPR012337">
    <property type="entry name" value="RNaseH-like_sf"/>
</dbReference>
<proteinExistence type="inferred from homology"/>
<protein>
    <submittedName>
        <fullName evidence="3">Transposase and inactivated derivatives-like protein</fullName>
    </submittedName>
</protein>
<dbReference type="GO" id="GO:0015074">
    <property type="term" value="P:DNA integration"/>
    <property type="evidence" value="ECO:0007669"/>
    <property type="project" value="InterPro"/>
</dbReference>
<evidence type="ECO:0000256" key="1">
    <source>
        <dbReference type="ARBA" id="ARBA00009277"/>
    </source>
</evidence>
<dbReference type="Pfam" id="PF13518">
    <property type="entry name" value="HTH_28"/>
    <property type="match status" value="1"/>
</dbReference>
<dbReference type="InterPro" id="IPR036397">
    <property type="entry name" value="RNaseH_sf"/>
</dbReference>